<dbReference type="AlphaFoldDB" id="A0A1H6CGQ7"/>
<accession>A0A1H6CGQ7</accession>
<organism evidence="1 2">
    <name type="scientific">Bryocella elongata</name>
    <dbReference type="NCBI Taxonomy" id="863522"/>
    <lineage>
        <taxon>Bacteria</taxon>
        <taxon>Pseudomonadati</taxon>
        <taxon>Acidobacteriota</taxon>
        <taxon>Terriglobia</taxon>
        <taxon>Terriglobales</taxon>
        <taxon>Acidobacteriaceae</taxon>
        <taxon>Bryocella</taxon>
    </lineage>
</organism>
<sequence length="55" mass="6278">MAIKTISYDSIANELMTKASRSRAKKRAKAILERMGLDELREVRKVTQENLTPSK</sequence>
<proteinExistence type="predicted"/>
<evidence type="ECO:0000313" key="1">
    <source>
        <dbReference type="EMBL" id="SEG71536.1"/>
    </source>
</evidence>
<gene>
    <name evidence="1" type="ORF">SAMN05421819_4496</name>
</gene>
<reference evidence="1 2" key="1">
    <citation type="submission" date="2016-10" db="EMBL/GenBank/DDBJ databases">
        <authorList>
            <person name="de Groot N.N."/>
        </authorList>
    </citation>
    <scope>NUCLEOTIDE SEQUENCE [LARGE SCALE GENOMIC DNA]</scope>
    <source>
        <strain evidence="1 2">DSM 22489</strain>
    </source>
</reference>
<protein>
    <submittedName>
        <fullName evidence="1">Uncharacterized protein</fullName>
    </submittedName>
</protein>
<dbReference type="Proteomes" id="UP000236728">
    <property type="component" value="Unassembled WGS sequence"/>
</dbReference>
<keyword evidence="2" id="KW-1185">Reference proteome</keyword>
<dbReference type="EMBL" id="FNVA01000010">
    <property type="protein sequence ID" value="SEG71536.1"/>
    <property type="molecule type" value="Genomic_DNA"/>
</dbReference>
<name>A0A1H6CGQ7_9BACT</name>
<dbReference type="RefSeq" id="WP_235011797.1">
    <property type="nucleotide sequence ID" value="NZ_FNVA01000010.1"/>
</dbReference>
<evidence type="ECO:0000313" key="2">
    <source>
        <dbReference type="Proteomes" id="UP000236728"/>
    </source>
</evidence>